<evidence type="ECO:0000313" key="2">
    <source>
        <dbReference type="Proteomes" id="UP000078046"/>
    </source>
</evidence>
<reference evidence="1 2" key="1">
    <citation type="submission" date="2016-04" db="EMBL/GenBank/DDBJ databases">
        <title>The genome of Intoshia linei affirms orthonectids as highly simplified spiralians.</title>
        <authorList>
            <person name="Mikhailov K.V."/>
            <person name="Slusarev G.S."/>
            <person name="Nikitin M.A."/>
            <person name="Logacheva M.D."/>
            <person name="Penin A."/>
            <person name="Aleoshin V."/>
            <person name="Panchin Y.V."/>
        </authorList>
    </citation>
    <scope>NUCLEOTIDE SEQUENCE [LARGE SCALE GENOMIC DNA]</scope>
    <source>
        <strain evidence="1">Intl2013</strain>
        <tissue evidence="1">Whole animal</tissue>
    </source>
</reference>
<proteinExistence type="predicted"/>
<gene>
    <name evidence="1" type="ORF">A3Q56_04707</name>
</gene>
<evidence type="ECO:0000313" key="1">
    <source>
        <dbReference type="EMBL" id="OAF67556.1"/>
    </source>
</evidence>
<sequence>MGCCTSLFKSLSEKFKKSEEKEDLIDPVNDLENENLACYNACNKTEIQKKNKIDEYLEANLLNNYKNPNYEDKDKYGQHERAIHYENFMETNMVKDKFLSYHKNMKDDYVAAEVKKHIFDDCISEMNDILSKIEKSQKSQDLKDSVFIKMI</sequence>
<keyword evidence="2" id="KW-1185">Reference proteome</keyword>
<name>A0A177AZZ7_9BILA</name>
<dbReference type="AlphaFoldDB" id="A0A177AZZ7"/>
<comment type="caution">
    <text evidence="1">The sequence shown here is derived from an EMBL/GenBank/DDBJ whole genome shotgun (WGS) entry which is preliminary data.</text>
</comment>
<protein>
    <submittedName>
        <fullName evidence="1">Uncharacterized protein</fullName>
    </submittedName>
</protein>
<dbReference type="EMBL" id="LWCA01000632">
    <property type="protein sequence ID" value="OAF67556.1"/>
    <property type="molecule type" value="Genomic_DNA"/>
</dbReference>
<organism evidence="1 2">
    <name type="scientific">Intoshia linei</name>
    <dbReference type="NCBI Taxonomy" id="1819745"/>
    <lineage>
        <taxon>Eukaryota</taxon>
        <taxon>Metazoa</taxon>
        <taxon>Spiralia</taxon>
        <taxon>Lophotrochozoa</taxon>
        <taxon>Mesozoa</taxon>
        <taxon>Orthonectida</taxon>
        <taxon>Rhopaluridae</taxon>
        <taxon>Intoshia</taxon>
    </lineage>
</organism>
<dbReference type="Proteomes" id="UP000078046">
    <property type="component" value="Unassembled WGS sequence"/>
</dbReference>
<accession>A0A177AZZ7</accession>